<proteinExistence type="inferred from homology"/>
<evidence type="ECO:0000256" key="4">
    <source>
        <dbReference type="ARBA" id="ARBA00023295"/>
    </source>
</evidence>
<evidence type="ECO:0000256" key="2">
    <source>
        <dbReference type="ARBA" id="ARBA00022729"/>
    </source>
</evidence>
<sequence>MAAKRKSIGVLTAILLLLNVLFVACVPTTKHMSVAATFHNPIASVADPFVVYYQGNYYLTGTSTRGSLQIWHGPHLEKVAEAPATTIWSPEGDQPQYQIWSPSLFQLEYHGKSYWFVYFTAAAENKNESHRIYVLQSSGADPLGPYTFKGQLGGTDETTAIDASILRIENKLYMMYVQEHGTNAIYIAPMSDPLNLSGEPQLLIDPDQPWERGAGAGQSSYPVAEGPQALYHDGKTFIVYSASDTGNYNYCSGMLTYDGTGDPLRRESWEKSGPYFQYSETNGVYGPGRAIFTTSPDGKQSWIVYHAKTTADFTYEGRETRAQEFTWNADGTPNFGVPISVNTALTPPSGEQE</sequence>
<organism evidence="6 7">
    <name type="scientific">Reticulibacter mediterranei</name>
    <dbReference type="NCBI Taxonomy" id="2778369"/>
    <lineage>
        <taxon>Bacteria</taxon>
        <taxon>Bacillati</taxon>
        <taxon>Chloroflexota</taxon>
        <taxon>Ktedonobacteria</taxon>
        <taxon>Ktedonobacterales</taxon>
        <taxon>Reticulibacteraceae</taxon>
        <taxon>Reticulibacter</taxon>
    </lineage>
</organism>
<keyword evidence="3 5" id="KW-0378">Hydrolase</keyword>
<dbReference type="CDD" id="cd18820">
    <property type="entry name" value="GH43_LbAraf43-like"/>
    <property type="match status" value="1"/>
</dbReference>
<evidence type="ECO:0000313" key="6">
    <source>
        <dbReference type="EMBL" id="GHO99761.1"/>
    </source>
</evidence>
<evidence type="ECO:0000313" key="7">
    <source>
        <dbReference type="Proteomes" id="UP000597444"/>
    </source>
</evidence>
<dbReference type="PANTHER" id="PTHR43817">
    <property type="entry name" value="GLYCOSYL HYDROLASE"/>
    <property type="match status" value="1"/>
</dbReference>
<reference evidence="6" key="1">
    <citation type="submission" date="2020-10" db="EMBL/GenBank/DDBJ databases">
        <title>Taxonomic study of unclassified bacteria belonging to the class Ktedonobacteria.</title>
        <authorList>
            <person name="Yabe S."/>
            <person name="Wang C.M."/>
            <person name="Zheng Y."/>
            <person name="Sakai Y."/>
            <person name="Cavaletti L."/>
            <person name="Monciardini P."/>
            <person name="Donadio S."/>
        </authorList>
    </citation>
    <scope>NUCLEOTIDE SEQUENCE</scope>
    <source>
        <strain evidence="6">ID150040</strain>
    </source>
</reference>
<evidence type="ECO:0000256" key="3">
    <source>
        <dbReference type="ARBA" id="ARBA00022801"/>
    </source>
</evidence>
<dbReference type="EMBL" id="BNJK01000002">
    <property type="protein sequence ID" value="GHO99761.1"/>
    <property type="molecule type" value="Genomic_DNA"/>
</dbReference>
<dbReference type="GO" id="GO:0004553">
    <property type="term" value="F:hydrolase activity, hydrolyzing O-glycosyl compounds"/>
    <property type="evidence" value="ECO:0007669"/>
    <property type="project" value="InterPro"/>
</dbReference>
<evidence type="ECO:0008006" key="8">
    <source>
        <dbReference type="Google" id="ProtNLM"/>
    </source>
</evidence>
<evidence type="ECO:0000256" key="5">
    <source>
        <dbReference type="RuleBase" id="RU361187"/>
    </source>
</evidence>
<evidence type="ECO:0000256" key="1">
    <source>
        <dbReference type="ARBA" id="ARBA00009865"/>
    </source>
</evidence>
<name>A0A8J3IS37_9CHLR</name>
<dbReference type="RefSeq" id="WP_220210387.1">
    <property type="nucleotide sequence ID" value="NZ_BNJK01000002.1"/>
</dbReference>
<dbReference type="InterPro" id="IPR006710">
    <property type="entry name" value="Glyco_hydro_43"/>
</dbReference>
<dbReference type="GO" id="GO:0005975">
    <property type="term" value="P:carbohydrate metabolic process"/>
    <property type="evidence" value="ECO:0007669"/>
    <property type="project" value="InterPro"/>
</dbReference>
<keyword evidence="4 5" id="KW-0326">Glycosidase</keyword>
<dbReference type="PROSITE" id="PS51257">
    <property type="entry name" value="PROKAR_LIPOPROTEIN"/>
    <property type="match status" value="1"/>
</dbReference>
<keyword evidence="7" id="KW-1185">Reference proteome</keyword>
<comment type="similarity">
    <text evidence="1 5">Belongs to the glycosyl hydrolase 43 family.</text>
</comment>
<dbReference type="AlphaFoldDB" id="A0A8J3IS37"/>
<keyword evidence="2" id="KW-0732">Signal</keyword>
<dbReference type="Proteomes" id="UP000597444">
    <property type="component" value="Unassembled WGS sequence"/>
</dbReference>
<comment type="caution">
    <text evidence="6">The sequence shown here is derived from an EMBL/GenBank/DDBJ whole genome shotgun (WGS) entry which is preliminary data.</text>
</comment>
<dbReference type="SUPFAM" id="SSF75005">
    <property type="entry name" value="Arabinanase/levansucrase/invertase"/>
    <property type="match status" value="1"/>
</dbReference>
<dbReference type="PANTHER" id="PTHR43817:SF1">
    <property type="entry name" value="HYDROLASE, FAMILY 43, PUTATIVE (AFU_ORTHOLOGUE AFUA_3G01660)-RELATED"/>
    <property type="match status" value="1"/>
</dbReference>
<dbReference type="Gene3D" id="2.115.10.20">
    <property type="entry name" value="Glycosyl hydrolase domain, family 43"/>
    <property type="match status" value="1"/>
</dbReference>
<accession>A0A8J3IS37</accession>
<gene>
    <name evidence="6" type="ORF">KSF_098090</name>
</gene>
<protein>
    <recommendedName>
        <fullName evidence="8">Alpha-N-arabinofuranosidase</fullName>
    </recommendedName>
</protein>
<dbReference type="InterPro" id="IPR023296">
    <property type="entry name" value="Glyco_hydro_beta-prop_sf"/>
</dbReference>
<dbReference type="Pfam" id="PF04616">
    <property type="entry name" value="Glyco_hydro_43"/>
    <property type="match status" value="1"/>
</dbReference>